<dbReference type="EMBL" id="PVNK01000308">
    <property type="protein sequence ID" value="PRP89974.1"/>
    <property type="molecule type" value="Genomic_DNA"/>
</dbReference>
<sequence length="114" mass="11837">MPCKDEAEKNDDAWSAVLEAEAALAKAHHKLENRLKIAMATCGTGALTSILGLGPLIAGGMACIGALLAADDADADYEYAIAMSELAGDKHARTLVDELLCLSRCGPVELPPNS</sequence>
<dbReference type="OrthoDB" id="9907517at2"/>
<reference evidence="1 2" key="1">
    <citation type="submission" date="2018-03" db="EMBL/GenBank/DDBJ databases">
        <title>Draft Genome Sequences of the Obligatory Marine Myxobacteria Enhygromyxa salina SWB005.</title>
        <authorList>
            <person name="Poehlein A."/>
            <person name="Moghaddam J.A."/>
            <person name="Harms H."/>
            <person name="Alanjari M."/>
            <person name="Koenig G.M."/>
            <person name="Daniel R."/>
            <person name="Schaeberle T.F."/>
        </authorList>
    </citation>
    <scope>NUCLEOTIDE SEQUENCE [LARGE SCALE GENOMIC DNA]</scope>
    <source>
        <strain evidence="1 2">SWB005</strain>
    </source>
</reference>
<evidence type="ECO:0000313" key="2">
    <source>
        <dbReference type="Proteomes" id="UP000237968"/>
    </source>
</evidence>
<gene>
    <name evidence="1" type="ORF">ENSA5_69150</name>
</gene>
<keyword evidence="2" id="KW-1185">Reference proteome</keyword>
<name>A0A2S9XAT8_9BACT</name>
<comment type="caution">
    <text evidence="1">The sequence shown here is derived from an EMBL/GenBank/DDBJ whole genome shotgun (WGS) entry which is preliminary data.</text>
</comment>
<proteinExistence type="predicted"/>
<evidence type="ECO:0000313" key="1">
    <source>
        <dbReference type="EMBL" id="PRP89974.1"/>
    </source>
</evidence>
<dbReference type="AlphaFoldDB" id="A0A2S9XAT8"/>
<protein>
    <submittedName>
        <fullName evidence="1">Uncharacterized protein</fullName>
    </submittedName>
</protein>
<organism evidence="1 2">
    <name type="scientific">Enhygromyxa salina</name>
    <dbReference type="NCBI Taxonomy" id="215803"/>
    <lineage>
        <taxon>Bacteria</taxon>
        <taxon>Pseudomonadati</taxon>
        <taxon>Myxococcota</taxon>
        <taxon>Polyangia</taxon>
        <taxon>Nannocystales</taxon>
        <taxon>Nannocystaceae</taxon>
        <taxon>Enhygromyxa</taxon>
    </lineage>
</organism>
<dbReference type="Proteomes" id="UP000237968">
    <property type="component" value="Unassembled WGS sequence"/>
</dbReference>
<dbReference type="RefSeq" id="WP_146156441.1">
    <property type="nucleotide sequence ID" value="NZ_PVNK01000308.1"/>
</dbReference>
<accession>A0A2S9XAT8</accession>